<dbReference type="AlphaFoldDB" id="A0A0S4ISF5"/>
<dbReference type="VEuPathDB" id="TriTrypDB:BSAL_04050"/>
<organism evidence="1 2">
    <name type="scientific">Bodo saltans</name>
    <name type="common">Flagellated protozoan</name>
    <dbReference type="NCBI Taxonomy" id="75058"/>
    <lineage>
        <taxon>Eukaryota</taxon>
        <taxon>Discoba</taxon>
        <taxon>Euglenozoa</taxon>
        <taxon>Kinetoplastea</taxon>
        <taxon>Metakinetoplastina</taxon>
        <taxon>Eubodonida</taxon>
        <taxon>Bodonidae</taxon>
        <taxon>Bodo</taxon>
    </lineage>
</organism>
<evidence type="ECO:0000313" key="2">
    <source>
        <dbReference type="Proteomes" id="UP000051952"/>
    </source>
</evidence>
<keyword evidence="2" id="KW-1185">Reference proteome</keyword>
<dbReference type="OrthoDB" id="2193793at2759"/>
<dbReference type="PANTHER" id="PTHR46656:SF3">
    <property type="entry name" value="PUTATIVE-RELATED"/>
    <property type="match status" value="1"/>
</dbReference>
<proteinExistence type="predicted"/>
<dbReference type="PANTHER" id="PTHR46656">
    <property type="entry name" value="PUTATIVE-RELATED"/>
    <property type="match status" value="1"/>
</dbReference>
<gene>
    <name evidence="1" type="ORF">BSAL_04050</name>
</gene>
<dbReference type="Proteomes" id="UP000051952">
    <property type="component" value="Unassembled WGS sequence"/>
</dbReference>
<dbReference type="EMBL" id="CYKH01000359">
    <property type="protein sequence ID" value="CUF57498.1"/>
    <property type="molecule type" value="Genomic_DNA"/>
</dbReference>
<evidence type="ECO:0000313" key="1">
    <source>
        <dbReference type="EMBL" id="CUF57498.1"/>
    </source>
</evidence>
<protein>
    <submittedName>
        <fullName evidence="1">Uncharacterized protein</fullName>
    </submittedName>
</protein>
<sequence length="122" mass="14098">MHLVRCMTHLTGCTPGHKILSATDATMLTEAIDTHLFSPLSTGKYELPPKDLYHQCNRNLTPETVRKSYTFLSDFKWEPRKGWDVLFESYFRAFTSSDNVVLFVLTHIWFPGAPDTYSWAHN</sequence>
<reference evidence="2" key="1">
    <citation type="submission" date="2015-09" db="EMBL/GenBank/DDBJ databases">
        <authorList>
            <consortium name="Pathogen Informatics"/>
        </authorList>
    </citation>
    <scope>NUCLEOTIDE SEQUENCE [LARGE SCALE GENOMIC DNA]</scope>
    <source>
        <strain evidence="2">Lake Konstanz</strain>
    </source>
</reference>
<accession>A0A0S4ISF5</accession>
<name>A0A0S4ISF5_BODSA</name>